<dbReference type="SUPFAM" id="SSF53335">
    <property type="entry name" value="S-adenosyl-L-methionine-dependent methyltransferases"/>
    <property type="match status" value="1"/>
</dbReference>
<evidence type="ECO:0000256" key="2">
    <source>
        <dbReference type="SAM" id="Coils"/>
    </source>
</evidence>
<dbReference type="PRINTS" id="PR00040">
    <property type="entry name" value="HTHMERR"/>
</dbReference>
<protein>
    <submittedName>
        <fullName evidence="4">MerR family transcriptional regulator</fullName>
    </submittedName>
</protein>
<dbReference type="InterPro" id="IPR009061">
    <property type="entry name" value="DNA-bd_dom_put_sf"/>
</dbReference>
<gene>
    <name evidence="4" type="ORF">A4V09_05320</name>
</gene>
<dbReference type="RefSeq" id="WP_065541440.1">
    <property type="nucleotide sequence ID" value="NZ_CP015405.2"/>
</dbReference>
<dbReference type="GO" id="GO:0008757">
    <property type="term" value="F:S-adenosylmethionine-dependent methyltransferase activity"/>
    <property type="evidence" value="ECO:0007669"/>
    <property type="project" value="InterPro"/>
</dbReference>
<dbReference type="PANTHER" id="PTHR30204:SF96">
    <property type="entry name" value="CHROMOSOME-ANCHORING PROTEIN RACA"/>
    <property type="match status" value="1"/>
</dbReference>
<dbReference type="SUPFAM" id="SSF46955">
    <property type="entry name" value="Putative DNA-binding domain"/>
    <property type="match status" value="1"/>
</dbReference>
<feature type="domain" description="HTH merR-type" evidence="3">
    <location>
        <begin position="4"/>
        <end position="73"/>
    </location>
</feature>
<name>A0A1C7I6F0_9FIRM</name>
<dbReference type="CDD" id="cd01106">
    <property type="entry name" value="HTH_TipAL-Mta"/>
    <property type="match status" value="1"/>
</dbReference>
<dbReference type="PANTHER" id="PTHR30204">
    <property type="entry name" value="REDOX-CYCLING DRUG-SENSING TRANSCRIPTIONAL ACTIVATOR SOXR"/>
    <property type="match status" value="1"/>
</dbReference>
<dbReference type="Proteomes" id="UP000092574">
    <property type="component" value="Chromosome"/>
</dbReference>
<dbReference type="STRING" id="1796616.A4V09_05320"/>
<sequence>MGRYYTTGEFARMAHVTIRTIRYYDKNGLLKPSFVNESGYRMYSDEDFLKLQKILSLKYLGFSLKEISNMTIHDTSSDILESLKLQIDLVQKKIENMNQMEHALQNTMQIVQQTNQIDWNEILNLIHLTDMEKTLVEQYKNGANLNIRISLHERYSSNPKGWFAWLYEQIDLDRVQNLLEVGCGNGQLWRHAPDAVLQGRYICLSDASGGMVRDAAANIGRERKKYFDFRVLDCQELPFPDGYFQRVVANHVLFYVQNMAKALEEISRVLSKDGIFYCSTYGTGHMHEITELVQEFDPRISLSEVALYKLFGLENGQKLLEPYFSSVEKRMYEDGLWVDKPEPLLDYILSCHGNQSELLYPRQREFKKFLEEKIQKNGGISITKEAGIFICRK</sequence>
<dbReference type="SMART" id="SM00422">
    <property type="entry name" value="HTH_MERR"/>
    <property type="match status" value="1"/>
</dbReference>
<dbReference type="GO" id="GO:0003677">
    <property type="term" value="F:DNA binding"/>
    <property type="evidence" value="ECO:0007669"/>
    <property type="project" value="UniProtKB-KW"/>
</dbReference>
<dbReference type="InterPro" id="IPR047057">
    <property type="entry name" value="MerR_fam"/>
</dbReference>
<keyword evidence="2" id="KW-0175">Coiled coil</keyword>
<dbReference type="CDD" id="cd02440">
    <property type="entry name" value="AdoMet_MTases"/>
    <property type="match status" value="1"/>
</dbReference>
<dbReference type="AlphaFoldDB" id="A0A1C7I6F0"/>
<dbReference type="PROSITE" id="PS50937">
    <property type="entry name" value="HTH_MERR_2"/>
    <property type="match status" value="1"/>
</dbReference>
<dbReference type="EMBL" id="CP015405">
    <property type="protein sequence ID" value="ANU75230.1"/>
    <property type="molecule type" value="Genomic_DNA"/>
</dbReference>
<organism evidence="4 5">
    <name type="scientific">Blautia pseudococcoides</name>
    <dbReference type="NCBI Taxonomy" id="1796616"/>
    <lineage>
        <taxon>Bacteria</taxon>
        <taxon>Bacillati</taxon>
        <taxon>Bacillota</taxon>
        <taxon>Clostridia</taxon>
        <taxon>Lachnospirales</taxon>
        <taxon>Lachnospiraceae</taxon>
        <taxon>Blautia</taxon>
    </lineage>
</organism>
<keyword evidence="1" id="KW-0238">DNA-binding</keyword>
<feature type="coiled-coil region" evidence="2">
    <location>
        <begin position="80"/>
        <end position="107"/>
    </location>
</feature>
<dbReference type="Gene3D" id="1.10.1660.10">
    <property type="match status" value="1"/>
</dbReference>
<keyword evidence="5" id="KW-1185">Reference proteome</keyword>
<reference evidence="4" key="1">
    <citation type="submission" date="2017-04" db="EMBL/GenBank/DDBJ databases">
        <title>Complete Genome Sequences of Twelve Strains of a Stable Defined Moderately Diverse Mouse Microbiota 2 (sDMDMm2).</title>
        <authorList>
            <person name="Uchimura Y."/>
            <person name="Wyss M."/>
            <person name="Brugiroux S."/>
            <person name="Limenitakis J.P."/>
            <person name="Stecher B."/>
            <person name="McCoy K.D."/>
            <person name="Macpherson A.J."/>
        </authorList>
    </citation>
    <scope>NUCLEOTIDE SEQUENCE</scope>
    <source>
        <strain evidence="4">YL58</strain>
    </source>
</reference>
<dbReference type="InterPro" id="IPR029063">
    <property type="entry name" value="SAM-dependent_MTases_sf"/>
</dbReference>
<dbReference type="InterPro" id="IPR013216">
    <property type="entry name" value="Methyltransf_11"/>
</dbReference>
<dbReference type="Pfam" id="PF08241">
    <property type="entry name" value="Methyltransf_11"/>
    <property type="match status" value="1"/>
</dbReference>
<dbReference type="GO" id="GO:0003700">
    <property type="term" value="F:DNA-binding transcription factor activity"/>
    <property type="evidence" value="ECO:0007669"/>
    <property type="project" value="InterPro"/>
</dbReference>
<proteinExistence type="predicted"/>
<dbReference type="Pfam" id="PF13411">
    <property type="entry name" value="MerR_1"/>
    <property type="match status" value="1"/>
</dbReference>
<evidence type="ECO:0000259" key="3">
    <source>
        <dbReference type="PROSITE" id="PS50937"/>
    </source>
</evidence>
<dbReference type="InterPro" id="IPR000551">
    <property type="entry name" value="MerR-type_HTH_dom"/>
</dbReference>
<dbReference type="KEGG" id="byl:A4V09_05320"/>
<accession>A0A1C7I6F0</accession>
<dbReference type="Gene3D" id="3.40.50.150">
    <property type="entry name" value="Vaccinia Virus protein VP39"/>
    <property type="match status" value="1"/>
</dbReference>
<evidence type="ECO:0000313" key="5">
    <source>
        <dbReference type="Proteomes" id="UP000092574"/>
    </source>
</evidence>
<dbReference type="OrthoDB" id="9777497at2"/>
<evidence type="ECO:0000256" key="1">
    <source>
        <dbReference type="ARBA" id="ARBA00023125"/>
    </source>
</evidence>
<evidence type="ECO:0000313" key="4">
    <source>
        <dbReference type="EMBL" id="ANU75230.1"/>
    </source>
</evidence>